<reference evidence="1 2" key="1">
    <citation type="submission" date="2023-05" db="EMBL/GenBank/DDBJ databases">
        <title>A Combination of Whole Genome Sequencing and Metagenomics Reveals Diversity of Listeria spp. in Soil Collected from the Nantahala National Forest.</title>
        <authorList>
            <person name="Wang J."/>
            <person name="Schamp C.N."/>
            <person name="Hudson L.K."/>
            <person name="Chaggar H.K."/>
            <person name="Bryan D.W."/>
            <person name="Radosevich M."/>
            <person name="Denes T.G."/>
        </authorList>
    </citation>
    <scope>NUCLEOTIDE SEQUENCE [LARGE SCALE GENOMIC DNA]</scope>
    <source>
        <strain evidence="1 2">UTK S2-0002</strain>
    </source>
</reference>
<sequence length="99" mass="11599">MINDELWRDELEKELSALMKEAKKGELSLEWRKQFIEEVTEKYCIKVGDPLLIRMADLLLAEYIGSTESWKGRQKDAFLTDNMYEARVALDSKITNELL</sequence>
<dbReference type="RefSeq" id="WP_311178001.1">
    <property type="nucleotide sequence ID" value="NZ_JASAZZ010000001.1"/>
</dbReference>
<accession>A0ABU2IJQ4</accession>
<comment type="caution">
    <text evidence="1">The sequence shown here is derived from an EMBL/GenBank/DDBJ whole genome shotgun (WGS) entry which is preliminary data.</text>
</comment>
<keyword evidence="2" id="KW-1185">Reference proteome</keyword>
<proteinExistence type="predicted"/>
<dbReference type="EMBL" id="JASBAM010000001">
    <property type="protein sequence ID" value="MDT0112612.1"/>
    <property type="molecule type" value="Genomic_DNA"/>
</dbReference>
<name>A0ABU2IJQ4_9LIST</name>
<organism evidence="1 2">
    <name type="scientific">Listeria cossartiae subsp. cayugensis</name>
    <dbReference type="NCBI Taxonomy" id="2713505"/>
    <lineage>
        <taxon>Bacteria</taxon>
        <taxon>Bacillati</taxon>
        <taxon>Bacillota</taxon>
        <taxon>Bacilli</taxon>
        <taxon>Bacillales</taxon>
        <taxon>Listeriaceae</taxon>
        <taxon>Listeria</taxon>
        <taxon>Listeria cossartiae</taxon>
    </lineage>
</organism>
<gene>
    <name evidence="1" type="ORF">QJV37_00550</name>
</gene>
<protein>
    <submittedName>
        <fullName evidence="1">Uncharacterized protein</fullName>
    </submittedName>
</protein>
<evidence type="ECO:0000313" key="1">
    <source>
        <dbReference type="EMBL" id="MDT0112612.1"/>
    </source>
</evidence>
<evidence type="ECO:0000313" key="2">
    <source>
        <dbReference type="Proteomes" id="UP001252688"/>
    </source>
</evidence>
<dbReference type="Proteomes" id="UP001252688">
    <property type="component" value="Unassembled WGS sequence"/>
</dbReference>